<evidence type="ECO:0000313" key="5">
    <source>
        <dbReference type="EMBL" id="SOJ57536.1"/>
    </source>
</evidence>
<dbReference type="GO" id="GO:0052572">
    <property type="term" value="P:response to host immune response"/>
    <property type="evidence" value="ECO:0007669"/>
    <property type="project" value="TreeGrafter"/>
</dbReference>
<feature type="region of interest" description="Disordered" evidence="2">
    <location>
        <begin position="314"/>
        <end position="433"/>
    </location>
</feature>
<dbReference type="InterPro" id="IPR000030">
    <property type="entry name" value="PPE_dom"/>
</dbReference>
<gene>
    <name evidence="5" type="primary">PPE2_4</name>
    <name evidence="5" type="ORF">MSIMFB_05014</name>
</gene>
<sequence length="491" mass="49153">MAFPPEVHSALLSSGPGPGPLLAAAAAWNSLSIEYAEVADELSVLVASVLSGAWEGSGAESYAAAHAPYVAWLVQAAAHAAATAAQHETEAGAYTAALAAMPTLGELAANHATHAALVATNFFGINTIPIALNEADYMRMWVQAATIMSLYEEVSAATVAAVPQTSAAPPVLKSADPSAAADFSLEGLFADWQKFVQTFIGQLFGFEGGNVPYQLPALEAFLASPSLETFNAFAVAMVVGLSIDTVTFGTPAALLSTPFLPLLGLAGLGGLGGLAGLRPVDGVSVGGEIPESVATQTRPTVAIASAIAAPAPAVPATSGASSPASSSASPAPPTASAPAVGTPGFGYLVFGGGPDEGQGPTLIDRGKGQAVPADVAAAAAAPTRTSAQRRLRRRRRTVMRDNADEYMDIDGDLDAPPDSAPAATAASNQGAGSWGFTGTLAKTDGVRPDGLVALADGFGGGPSAPMLPHTWGGDGSDEESADSVRREDAGP</sequence>
<dbReference type="InterPro" id="IPR038332">
    <property type="entry name" value="PPE_sf"/>
</dbReference>
<dbReference type="Proteomes" id="UP000554965">
    <property type="component" value="Unassembled WGS sequence"/>
</dbReference>
<proteinExistence type="inferred from homology"/>
<comment type="caution">
    <text evidence="5">The sequence shown here is derived from an EMBL/GenBank/DDBJ whole genome shotgun (WGS) entry which is preliminary data.</text>
</comment>
<dbReference type="FunFam" id="1.20.1260.20:FF:000001">
    <property type="entry name" value="PPE family protein PPE41"/>
    <property type="match status" value="1"/>
</dbReference>
<evidence type="ECO:0000256" key="1">
    <source>
        <dbReference type="ARBA" id="ARBA00010652"/>
    </source>
</evidence>
<dbReference type="Gene3D" id="1.20.1260.20">
    <property type="entry name" value="PPE superfamily"/>
    <property type="match status" value="1"/>
</dbReference>
<keyword evidence="6" id="KW-1185">Reference proteome</keyword>
<feature type="compositionally biased region" description="Acidic residues" evidence="2">
    <location>
        <begin position="404"/>
        <end position="415"/>
    </location>
</feature>
<name>A0A7Z7NCV9_9MYCO</name>
<feature type="region of interest" description="Disordered" evidence="2">
    <location>
        <begin position="450"/>
        <end position="491"/>
    </location>
</feature>
<dbReference type="Pfam" id="PF00823">
    <property type="entry name" value="PPE"/>
    <property type="match status" value="1"/>
</dbReference>
<protein>
    <submittedName>
        <fullName evidence="5">Putative PPE family protein PPE2</fullName>
    </submittedName>
</protein>
<feature type="compositionally biased region" description="Low complexity" evidence="2">
    <location>
        <begin position="314"/>
        <end position="329"/>
    </location>
</feature>
<dbReference type="SUPFAM" id="SSF140459">
    <property type="entry name" value="PE/PPE dimer-like"/>
    <property type="match status" value="1"/>
</dbReference>
<accession>A0A7Z7NCV9</accession>
<feature type="compositionally biased region" description="Basic and acidic residues" evidence="2">
    <location>
        <begin position="482"/>
        <end position="491"/>
    </location>
</feature>
<dbReference type="PANTHER" id="PTHR46766:SF1">
    <property type="entry name" value="GLUTAMINE-RICH PROTEIN 2"/>
    <property type="match status" value="1"/>
</dbReference>
<dbReference type="InterPro" id="IPR043641">
    <property type="entry name" value="PPE-PPW_C"/>
</dbReference>
<dbReference type="EMBL" id="OCTY01000002">
    <property type="protein sequence ID" value="SOJ57536.1"/>
    <property type="molecule type" value="Genomic_DNA"/>
</dbReference>
<feature type="domain" description="PPE-PPW subfamily C-terminal" evidence="4">
    <location>
        <begin position="425"/>
        <end position="471"/>
    </location>
</feature>
<feature type="domain" description="PPE" evidence="3">
    <location>
        <begin position="1"/>
        <end position="162"/>
    </location>
</feature>
<dbReference type="AlphaFoldDB" id="A0A7Z7NCV9"/>
<feature type="compositionally biased region" description="Low complexity" evidence="2">
    <location>
        <begin position="416"/>
        <end position="431"/>
    </location>
</feature>
<evidence type="ECO:0000313" key="6">
    <source>
        <dbReference type="Proteomes" id="UP000554965"/>
    </source>
</evidence>
<reference evidence="5 6" key="1">
    <citation type="submission" date="2017-10" db="EMBL/GenBank/DDBJ databases">
        <authorList>
            <consortium name="Urmite Genomes"/>
        </authorList>
    </citation>
    <scope>NUCLEOTIDE SEQUENCE [LARGE SCALE GENOMIC DNA]</scope>
    <source>
        <strain evidence="5 6">FB-527</strain>
    </source>
</reference>
<evidence type="ECO:0000259" key="3">
    <source>
        <dbReference type="Pfam" id="PF00823"/>
    </source>
</evidence>
<evidence type="ECO:0000259" key="4">
    <source>
        <dbReference type="Pfam" id="PF18878"/>
    </source>
</evidence>
<evidence type="ECO:0000256" key="2">
    <source>
        <dbReference type="SAM" id="MobiDB-lite"/>
    </source>
</evidence>
<dbReference type="PANTHER" id="PTHR46766">
    <property type="entry name" value="GLUTAMINE-RICH PROTEIN 2"/>
    <property type="match status" value="1"/>
</dbReference>
<comment type="similarity">
    <text evidence="1">Belongs to the mycobacterial PPE family.</text>
</comment>
<feature type="compositionally biased region" description="Low complexity" evidence="2">
    <location>
        <begin position="370"/>
        <end position="386"/>
    </location>
</feature>
<dbReference type="Pfam" id="PF18878">
    <property type="entry name" value="PPE-PPW"/>
    <property type="match status" value="1"/>
</dbReference>
<organism evidence="5 6">
    <name type="scientific">Mycobacterium simulans</name>
    <dbReference type="NCBI Taxonomy" id="627089"/>
    <lineage>
        <taxon>Bacteria</taxon>
        <taxon>Bacillati</taxon>
        <taxon>Actinomycetota</taxon>
        <taxon>Actinomycetes</taxon>
        <taxon>Mycobacteriales</taxon>
        <taxon>Mycobacteriaceae</taxon>
        <taxon>Mycobacterium</taxon>
    </lineage>
</organism>
<feature type="compositionally biased region" description="Basic residues" evidence="2">
    <location>
        <begin position="387"/>
        <end position="397"/>
    </location>
</feature>